<keyword evidence="3" id="KW-0546">Nucleotide metabolism</keyword>
<comment type="function">
    <text evidence="3">Nucleoside triphosphate pyrophosphatase that hydrolyzes dTTP and UTP. May have a dual role in cell division arrest and in preventing the incorporation of modified nucleotides into cellular nucleic acids.</text>
</comment>
<dbReference type="NCBIfam" id="TIGR00172">
    <property type="entry name" value="maf"/>
    <property type="match status" value="1"/>
</dbReference>
<dbReference type="EC" id="3.6.1.9" evidence="3"/>
<feature type="site" description="Important for substrate specificity" evidence="3">
    <location>
        <position position="175"/>
    </location>
</feature>
<dbReference type="InterPro" id="IPR003697">
    <property type="entry name" value="Maf-like"/>
</dbReference>
<dbReference type="GO" id="GO:0036221">
    <property type="term" value="F:UTP diphosphatase activity"/>
    <property type="evidence" value="ECO:0007669"/>
    <property type="project" value="RHEA"/>
</dbReference>
<sequence>MNDLKSIKDENSKTRVLLASKSPRRQELLKNIGLKFEVLVSNFDEKSVACEGIPPHQYAEELACRKAEAVASAVSAEDGVEYLIIGADTIVVADGGIMGQPEDEADARRMLNMLSGAANQVITGVALISMKDGMKTVRSAFESTLVYFKPLSAYEIDRYIATKEPLDKAGAYGIQGAASLFVEEIEGCYFNVVGLPIRRLSKLFAQQGYSLI</sequence>
<dbReference type="InterPro" id="IPR029001">
    <property type="entry name" value="ITPase-like_fam"/>
</dbReference>
<comment type="caution">
    <text evidence="3">Lacks conserved residue(s) required for the propagation of feature annotation.</text>
</comment>
<dbReference type="AlphaFoldDB" id="A0A1F7WFC9"/>
<evidence type="ECO:0000256" key="3">
    <source>
        <dbReference type="HAMAP-Rule" id="MF_00528"/>
    </source>
</evidence>
<keyword evidence="3" id="KW-0963">Cytoplasm</keyword>
<dbReference type="Gene3D" id="3.90.950.10">
    <property type="match status" value="1"/>
</dbReference>
<dbReference type="HAMAP" id="MF_00528">
    <property type="entry name" value="Maf"/>
    <property type="match status" value="1"/>
</dbReference>
<feature type="site" description="Important for substrate specificity" evidence="3">
    <location>
        <position position="89"/>
    </location>
</feature>
<dbReference type="Pfam" id="PF02545">
    <property type="entry name" value="Maf"/>
    <property type="match status" value="1"/>
</dbReference>
<keyword evidence="2 3" id="KW-0378">Hydrolase</keyword>
<comment type="similarity">
    <text evidence="3">Belongs to the Maf family. YhdE subfamily.</text>
</comment>
<dbReference type="STRING" id="1817813.A2008_00225"/>
<proteinExistence type="inferred from homology"/>
<dbReference type="PIRSF" id="PIRSF006305">
    <property type="entry name" value="Maf"/>
    <property type="match status" value="1"/>
</dbReference>
<reference evidence="4 5" key="1">
    <citation type="journal article" date="2016" name="Nat. Commun.">
        <title>Thousands of microbial genomes shed light on interconnected biogeochemical processes in an aquifer system.</title>
        <authorList>
            <person name="Anantharaman K."/>
            <person name="Brown C.T."/>
            <person name="Hug L.A."/>
            <person name="Sharon I."/>
            <person name="Castelle C.J."/>
            <person name="Probst A.J."/>
            <person name="Thomas B.C."/>
            <person name="Singh A."/>
            <person name="Wilkins M.J."/>
            <person name="Karaoz U."/>
            <person name="Brodie E.L."/>
            <person name="Williams K.H."/>
            <person name="Hubbard S.S."/>
            <person name="Banfield J.F."/>
        </authorList>
    </citation>
    <scope>NUCLEOTIDE SEQUENCE [LARGE SCALE GENOMIC DNA]</scope>
</reference>
<dbReference type="SUPFAM" id="SSF52972">
    <property type="entry name" value="ITPase-like"/>
    <property type="match status" value="1"/>
</dbReference>
<accession>A0A1F7WFC9</accession>
<dbReference type="PANTHER" id="PTHR43213">
    <property type="entry name" value="BIFUNCTIONAL DTTP/UTP PYROPHOSPHATASE/METHYLTRANSFERASE PROTEIN-RELATED"/>
    <property type="match status" value="1"/>
</dbReference>
<comment type="caution">
    <text evidence="4">The sequence shown here is derived from an EMBL/GenBank/DDBJ whole genome shotgun (WGS) entry which is preliminary data.</text>
</comment>
<dbReference type="GO" id="GO:0005737">
    <property type="term" value="C:cytoplasm"/>
    <property type="evidence" value="ECO:0007669"/>
    <property type="project" value="UniProtKB-SubCell"/>
</dbReference>
<organism evidence="4 5">
    <name type="scientific">Candidatus Wallbacteria bacterium GWC2_49_35</name>
    <dbReference type="NCBI Taxonomy" id="1817813"/>
    <lineage>
        <taxon>Bacteria</taxon>
        <taxon>Candidatus Walliibacteriota</taxon>
    </lineage>
</organism>
<evidence type="ECO:0000256" key="1">
    <source>
        <dbReference type="ARBA" id="ARBA00001968"/>
    </source>
</evidence>
<dbReference type="Proteomes" id="UP000178735">
    <property type="component" value="Unassembled WGS sequence"/>
</dbReference>
<evidence type="ECO:0000313" key="5">
    <source>
        <dbReference type="Proteomes" id="UP000178735"/>
    </source>
</evidence>
<evidence type="ECO:0000313" key="4">
    <source>
        <dbReference type="EMBL" id="OGM01534.1"/>
    </source>
</evidence>
<comment type="cofactor">
    <cofactor evidence="1 3">
        <name>a divalent metal cation</name>
        <dbReference type="ChEBI" id="CHEBI:60240"/>
    </cofactor>
</comment>
<dbReference type="PANTHER" id="PTHR43213:SF5">
    <property type="entry name" value="BIFUNCTIONAL DTTP_UTP PYROPHOSPHATASE_METHYLTRANSFERASE PROTEIN-RELATED"/>
    <property type="match status" value="1"/>
</dbReference>
<feature type="active site" description="Proton acceptor" evidence="3">
    <location>
        <position position="88"/>
    </location>
</feature>
<comment type="subcellular location">
    <subcellularLocation>
        <location evidence="3">Cytoplasm</location>
    </subcellularLocation>
</comment>
<protein>
    <recommendedName>
        <fullName evidence="3">dTTP/UTP pyrophosphatase</fullName>
        <shortName evidence="3">dTTPase/UTPase</shortName>
        <ecNumber evidence="3">3.6.1.9</ecNumber>
    </recommendedName>
    <alternativeName>
        <fullName evidence="3">Nucleoside triphosphate pyrophosphatase</fullName>
    </alternativeName>
    <alternativeName>
        <fullName evidence="3">Nucleotide pyrophosphatase</fullName>
        <shortName evidence="3">Nucleotide PPase</shortName>
    </alternativeName>
</protein>
<feature type="site" description="Important for substrate specificity" evidence="3">
    <location>
        <position position="24"/>
    </location>
</feature>
<dbReference type="GO" id="GO:0036218">
    <property type="term" value="F:dTTP diphosphatase activity"/>
    <property type="evidence" value="ECO:0007669"/>
    <property type="project" value="RHEA"/>
</dbReference>
<comment type="catalytic activity">
    <reaction evidence="3">
        <text>UTP + H2O = UMP + diphosphate + H(+)</text>
        <dbReference type="Rhea" id="RHEA:29395"/>
        <dbReference type="ChEBI" id="CHEBI:15377"/>
        <dbReference type="ChEBI" id="CHEBI:15378"/>
        <dbReference type="ChEBI" id="CHEBI:33019"/>
        <dbReference type="ChEBI" id="CHEBI:46398"/>
        <dbReference type="ChEBI" id="CHEBI:57865"/>
        <dbReference type="EC" id="3.6.1.9"/>
    </reaction>
</comment>
<dbReference type="GO" id="GO:0009117">
    <property type="term" value="P:nucleotide metabolic process"/>
    <property type="evidence" value="ECO:0007669"/>
    <property type="project" value="UniProtKB-KW"/>
</dbReference>
<name>A0A1F7WFC9_9BACT</name>
<comment type="catalytic activity">
    <reaction evidence="3">
        <text>dTTP + H2O = dTMP + diphosphate + H(+)</text>
        <dbReference type="Rhea" id="RHEA:28534"/>
        <dbReference type="ChEBI" id="CHEBI:15377"/>
        <dbReference type="ChEBI" id="CHEBI:15378"/>
        <dbReference type="ChEBI" id="CHEBI:33019"/>
        <dbReference type="ChEBI" id="CHEBI:37568"/>
        <dbReference type="ChEBI" id="CHEBI:63528"/>
        <dbReference type="EC" id="3.6.1.9"/>
    </reaction>
</comment>
<dbReference type="CDD" id="cd00555">
    <property type="entry name" value="Maf"/>
    <property type="match status" value="1"/>
</dbReference>
<dbReference type="EMBL" id="MGFH01000234">
    <property type="protein sequence ID" value="OGM01534.1"/>
    <property type="molecule type" value="Genomic_DNA"/>
</dbReference>
<evidence type="ECO:0000256" key="2">
    <source>
        <dbReference type="ARBA" id="ARBA00022801"/>
    </source>
</evidence>
<gene>
    <name evidence="4" type="ORF">A2008_00225</name>
</gene>